<reference evidence="3 4" key="1">
    <citation type="submission" date="2024-12" db="EMBL/GenBank/DDBJ databases">
        <title>The unique morphological basis and parallel evolutionary history of personate flowers in Penstemon.</title>
        <authorList>
            <person name="Depatie T.H."/>
            <person name="Wessinger C.A."/>
        </authorList>
    </citation>
    <scope>NUCLEOTIDE SEQUENCE [LARGE SCALE GENOMIC DNA]</scope>
    <source>
        <strain evidence="3">WTNN_2</strain>
        <tissue evidence="3">Leaf</tissue>
    </source>
</reference>
<feature type="compositionally biased region" description="Basic and acidic residues" evidence="1">
    <location>
        <begin position="301"/>
        <end position="318"/>
    </location>
</feature>
<dbReference type="Pfam" id="PF03909">
    <property type="entry name" value="BSD"/>
    <property type="match status" value="1"/>
</dbReference>
<proteinExistence type="predicted"/>
<organism evidence="3 4">
    <name type="scientific">Penstemon smallii</name>
    <dbReference type="NCBI Taxonomy" id="265156"/>
    <lineage>
        <taxon>Eukaryota</taxon>
        <taxon>Viridiplantae</taxon>
        <taxon>Streptophyta</taxon>
        <taxon>Embryophyta</taxon>
        <taxon>Tracheophyta</taxon>
        <taxon>Spermatophyta</taxon>
        <taxon>Magnoliopsida</taxon>
        <taxon>eudicotyledons</taxon>
        <taxon>Gunneridae</taxon>
        <taxon>Pentapetalae</taxon>
        <taxon>asterids</taxon>
        <taxon>lamiids</taxon>
        <taxon>Lamiales</taxon>
        <taxon>Plantaginaceae</taxon>
        <taxon>Cheloneae</taxon>
        <taxon>Penstemon</taxon>
    </lineage>
</organism>
<feature type="compositionally biased region" description="Basic and acidic residues" evidence="1">
    <location>
        <begin position="327"/>
        <end position="352"/>
    </location>
</feature>
<dbReference type="InterPro" id="IPR005607">
    <property type="entry name" value="BSD_dom"/>
</dbReference>
<dbReference type="EMBL" id="JBJXBP010000001">
    <property type="protein sequence ID" value="KAL3849829.1"/>
    <property type="molecule type" value="Genomic_DNA"/>
</dbReference>
<sequence length="427" mass="47889">MNFFNSILSDDPEPPKSKIPHDSESISPSELLYDDQNPDDVAQDDIAGLWSFEGLIKTLATRSESVIETYRRDLKEFGSGLKTETEIFREAASRAVKDIPTSIKSTADLISKEVLIFSSEGEPQTPETNRSLNSARYSWFESQLSAIQSDLSTFSEEPEDAEEYKKWKSGFELEDKRGEIEGLIGENGTLKGVYKRIVPSEVDHETFLCRYFYRVDKLEQQERVRANLVRRATSFDEEELSWDIDDEDEDNQTNGGIDDMGMSDGSLNSVEKQESSNQIDNDKEGGVLNVDIGDNNNVVEESSKKSNEHVSLGEKEVQSEDVAQMNSDEKVKSEQSVEDKIDEKVDKGESGTKGDTAAMSSHQSKVEDEDDMGWDEIEDIGSGEEKRIGSANDGSPNRAELRKRLVAAEDDEDLNWDIEDDDEPVKA</sequence>
<keyword evidence="4" id="KW-1185">Reference proteome</keyword>
<accession>A0ABD3UJW6</accession>
<evidence type="ECO:0000313" key="4">
    <source>
        <dbReference type="Proteomes" id="UP001634393"/>
    </source>
</evidence>
<dbReference type="InterPro" id="IPR035925">
    <property type="entry name" value="BSD_dom_sf"/>
</dbReference>
<dbReference type="InterPro" id="IPR051494">
    <property type="entry name" value="BSD_domain-containing"/>
</dbReference>
<feature type="compositionally biased region" description="Acidic residues" evidence="1">
    <location>
        <begin position="408"/>
        <end position="427"/>
    </location>
</feature>
<dbReference type="SMART" id="SM00751">
    <property type="entry name" value="BSD"/>
    <property type="match status" value="1"/>
</dbReference>
<feature type="compositionally biased region" description="Acidic residues" evidence="1">
    <location>
        <begin position="237"/>
        <end position="251"/>
    </location>
</feature>
<dbReference type="AlphaFoldDB" id="A0ABD3UJW6"/>
<evidence type="ECO:0000313" key="3">
    <source>
        <dbReference type="EMBL" id="KAL3849829.1"/>
    </source>
</evidence>
<feature type="region of interest" description="Disordered" evidence="1">
    <location>
        <begin position="1"/>
        <end position="39"/>
    </location>
</feature>
<dbReference type="Gene3D" id="1.10.3970.10">
    <property type="entry name" value="BSD domain"/>
    <property type="match status" value="1"/>
</dbReference>
<dbReference type="PANTHER" id="PTHR16019:SF5">
    <property type="entry name" value="BSD DOMAIN-CONTAINING PROTEIN 1"/>
    <property type="match status" value="1"/>
</dbReference>
<dbReference type="SUPFAM" id="SSF140383">
    <property type="entry name" value="BSD domain-like"/>
    <property type="match status" value="1"/>
</dbReference>
<name>A0ABD3UJW6_9LAMI</name>
<evidence type="ECO:0000256" key="1">
    <source>
        <dbReference type="SAM" id="MobiDB-lite"/>
    </source>
</evidence>
<dbReference type="Proteomes" id="UP001634393">
    <property type="component" value="Unassembled WGS sequence"/>
</dbReference>
<feature type="compositionally biased region" description="Acidic residues" evidence="1">
    <location>
        <begin position="367"/>
        <end position="382"/>
    </location>
</feature>
<dbReference type="PROSITE" id="PS50858">
    <property type="entry name" value="BSD"/>
    <property type="match status" value="1"/>
</dbReference>
<feature type="compositionally biased region" description="Low complexity" evidence="1">
    <location>
        <begin position="255"/>
        <end position="266"/>
    </location>
</feature>
<feature type="domain" description="BSD" evidence="2">
    <location>
        <begin position="167"/>
        <end position="219"/>
    </location>
</feature>
<feature type="compositionally biased region" description="Basic and acidic residues" evidence="1">
    <location>
        <begin position="13"/>
        <end position="24"/>
    </location>
</feature>
<feature type="compositionally biased region" description="Polar residues" evidence="1">
    <location>
        <begin position="267"/>
        <end position="279"/>
    </location>
</feature>
<comment type="caution">
    <text evidence="3">The sequence shown here is derived from an EMBL/GenBank/DDBJ whole genome shotgun (WGS) entry which is preliminary data.</text>
</comment>
<evidence type="ECO:0000259" key="2">
    <source>
        <dbReference type="PROSITE" id="PS50858"/>
    </source>
</evidence>
<gene>
    <name evidence="3" type="ORF">ACJIZ3_011711</name>
</gene>
<dbReference type="PANTHER" id="PTHR16019">
    <property type="entry name" value="SYNAPSE-ASSOCIATED PROTEIN"/>
    <property type="match status" value="1"/>
</dbReference>
<feature type="region of interest" description="Disordered" evidence="1">
    <location>
        <begin position="237"/>
        <end position="427"/>
    </location>
</feature>
<protein>
    <recommendedName>
        <fullName evidence="2">BSD domain-containing protein</fullName>
    </recommendedName>
</protein>